<evidence type="ECO:0000256" key="1">
    <source>
        <dbReference type="SAM" id="MobiDB-lite"/>
    </source>
</evidence>
<dbReference type="RefSeq" id="WP_121482766.1">
    <property type="nucleotide sequence ID" value="NZ_CP032707.1"/>
</dbReference>
<dbReference type="OrthoDB" id="7511353at2"/>
<accession>A0A494RNK6</accession>
<dbReference type="Proteomes" id="UP000276984">
    <property type="component" value="Chromosome"/>
</dbReference>
<protein>
    <recommendedName>
        <fullName evidence="4">Type IV secretion system protein VirB7</fullName>
    </recommendedName>
</protein>
<sequence length="67" mass="6662">MSLRLVIIAACVLGGCASVSVPDMPVCDGRARRPANPHGSILSPATTMPSRITPSAPADNTATGGCA</sequence>
<proteinExistence type="predicted"/>
<organism evidence="2 3">
    <name type="scientific">Brevundimonas naejangsanensis</name>
    <dbReference type="NCBI Taxonomy" id="588932"/>
    <lineage>
        <taxon>Bacteria</taxon>
        <taxon>Pseudomonadati</taxon>
        <taxon>Pseudomonadota</taxon>
        <taxon>Alphaproteobacteria</taxon>
        <taxon>Caulobacterales</taxon>
        <taxon>Caulobacteraceae</taxon>
        <taxon>Brevundimonas</taxon>
    </lineage>
</organism>
<dbReference type="PROSITE" id="PS51257">
    <property type="entry name" value="PROKAR_LIPOPROTEIN"/>
    <property type="match status" value="1"/>
</dbReference>
<keyword evidence="3" id="KW-1185">Reference proteome</keyword>
<name>A0A494RNK6_9CAUL</name>
<feature type="compositionally biased region" description="Polar residues" evidence="1">
    <location>
        <begin position="43"/>
        <end position="67"/>
    </location>
</feature>
<feature type="region of interest" description="Disordered" evidence="1">
    <location>
        <begin position="32"/>
        <end position="67"/>
    </location>
</feature>
<dbReference type="EMBL" id="CP032707">
    <property type="protein sequence ID" value="AYG95632.1"/>
    <property type="molecule type" value="Genomic_DNA"/>
</dbReference>
<reference evidence="2 3" key="1">
    <citation type="submission" date="2018-10" db="EMBL/GenBank/DDBJ databases">
        <title>Complete genome sequence of Brevundimonas naejangsanensis BRV3.</title>
        <authorList>
            <person name="Berrios L."/>
            <person name="Ely B."/>
        </authorList>
    </citation>
    <scope>NUCLEOTIDE SEQUENCE [LARGE SCALE GENOMIC DNA]</scope>
    <source>
        <strain evidence="2 3">BRV3</strain>
    </source>
</reference>
<evidence type="ECO:0008006" key="4">
    <source>
        <dbReference type="Google" id="ProtNLM"/>
    </source>
</evidence>
<gene>
    <name evidence="2" type="ORF">D8I30_10900</name>
</gene>
<evidence type="ECO:0000313" key="2">
    <source>
        <dbReference type="EMBL" id="AYG95632.1"/>
    </source>
</evidence>
<dbReference type="AlphaFoldDB" id="A0A494RNK6"/>
<evidence type="ECO:0000313" key="3">
    <source>
        <dbReference type="Proteomes" id="UP000276984"/>
    </source>
</evidence>